<dbReference type="GO" id="GO:0006310">
    <property type="term" value="P:DNA recombination"/>
    <property type="evidence" value="ECO:0007669"/>
    <property type="project" value="UniProtKB-UniRule"/>
</dbReference>
<dbReference type="InterPro" id="IPR011344">
    <property type="entry name" value="ssDNA-bd"/>
</dbReference>
<evidence type="ECO:0000256" key="5">
    <source>
        <dbReference type="SAM" id="MobiDB-lite"/>
    </source>
</evidence>
<dbReference type="NCBIfam" id="TIGR00621">
    <property type="entry name" value="ssb"/>
    <property type="match status" value="1"/>
</dbReference>
<name>A0A2S6NHW0_RHOGL</name>
<dbReference type="Gene3D" id="2.40.50.140">
    <property type="entry name" value="Nucleic acid-binding proteins"/>
    <property type="match status" value="1"/>
</dbReference>
<comment type="caution">
    <text evidence="6">The sequence shown here is derived from an EMBL/GenBank/DDBJ whole genome shotgun (WGS) entry which is preliminary data.</text>
</comment>
<dbReference type="HAMAP" id="MF_00984">
    <property type="entry name" value="SSB"/>
    <property type="match status" value="1"/>
</dbReference>
<keyword evidence="3" id="KW-0235">DNA replication</keyword>
<evidence type="ECO:0000256" key="3">
    <source>
        <dbReference type="HAMAP-Rule" id="MF_00984"/>
    </source>
</evidence>
<dbReference type="Pfam" id="PF00436">
    <property type="entry name" value="SSB"/>
    <property type="match status" value="1"/>
</dbReference>
<evidence type="ECO:0000256" key="2">
    <source>
        <dbReference type="ARBA" id="ARBA00023172"/>
    </source>
</evidence>
<dbReference type="GO" id="GO:0003697">
    <property type="term" value="F:single-stranded DNA binding"/>
    <property type="evidence" value="ECO:0007669"/>
    <property type="project" value="UniProtKB-UniRule"/>
</dbReference>
<comment type="caution">
    <text evidence="3">Lacks conserved residue(s) required for the propagation of feature annotation.</text>
</comment>
<dbReference type="SUPFAM" id="SSF50249">
    <property type="entry name" value="Nucleic acid-binding proteins"/>
    <property type="match status" value="1"/>
</dbReference>
<evidence type="ECO:0000256" key="4">
    <source>
        <dbReference type="RuleBase" id="RU000524"/>
    </source>
</evidence>
<organism evidence="6 7">
    <name type="scientific">Rhodopila globiformis</name>
    <name type="common">Rhodopseudomonas globiformis</name>
    <dbReference type="NCBI Taxonomy" id="1071"/>
    <lineage>
        <taxon>Bacteria</taxon>
        <taxon>Pseudomonadati</taxon>
        <taxon>Pseudomonadota</taxon>
        <taxon>Alphaproteobacteria</taxon>
        <taxon>Acetobacterales</taxon>
        <taxon>Acetobacteraceae</taxon>
        <taxon>Rhodopila</taxon>
    </lineage>
</organism>
<dbReference type="CDD" id="cd04496">
    <property type="entry name" value="SSB_OBF"/>
    <property type="match status" value="1"/>
</dbReference>
<protein>
    <recommendedName>
        <fullName evidence="3 4">Single-stranded DNA-binding protein</fullName>
        <shortName evidence="3">SSB</shortName>
    </recommendedName>
</protein>
<evidence type="ECO:0000313" key="6">
    <source>
        <dbReference type="EMBL" id="PPQ34190.1"/>
    </source>
</evidence>
<evidence type="ECO:0000256" key="1">
    <source>
        <dbReference type="ARBA" id="ARBA00023125"/>
    </source>
</evidence>
<dbReference type="PANTHER" id="PTHR10302">
    <property type="entry name" value="SINGLE-STRANDED DNA-BINDING PROTEIN"/>
    <property type="match status" value="1"/>
</dbReference>
<keyword evidence="2 3" id="KW-0233">DNA recombination</keyword>
<comment type="function">
    <text evidence="3">Plays an important role in DNA replication, recombination and repair. Binds to ssDNA and to an array of partner proteins to recruit them to their sites of action during DNA metabolism.</text>
</comment>
<dbReference type="GO" id="GO:0006281">
    <property type="term" value="P:DNA repair"/>
    <property type="evidence" value="ECO:0007669"/>
    <property type="project" value="UniProtKB-UniRule"/>
</dbReference>
<dbReference type="InterPro" id="IPR012340">
    <property type="entry name" value="NA-bd_OB-fold"/>
</dbReference>
<accession>A0A2S6NHW0</accession>
<sequence length="147" mass="16337">MSGFLNKVQLIGNLGRDPEVRSTQSGKKVVTLNIATGESWKDASGNKVERTEWHRVVIWNEGLGDIAEKYLAKGAKVYVEGKLTTRKWQDQDGNDRYSTEIHLTPYNGTMTFLDSAPDNRERPSNGSRSTEPSAPPPSGDLDDEIPF</sequence>
<keyword evidence="1 3" id="KW-0238">DNA-binding</keyword>
<dbReference type="Proteomes" id="UP000239724">
    <property type="component" value="Unassembled WGS sequence"/>
</dbReference>
<dbReference type="PANTHER" id="PTHR10302:SF0">
    <property type="entry name" value="SINGLE-STRANDED DNA-BINDING PROTEIN, MITOCHONDRIAL"/>
    <property type="match status" value="1"/>
</dbReference>
<dbReference type="GO" id="GO:0006260">
    <property type="term" value="P:DNA replication"/>
    <property type="evidence" value="ECO:0007669"/>
    <property type="project" value="UniProtKB-UniRule"/>
</dbReference>
<dbReference type="AlphaFoldDB" id="A0A2S6NHW0"/>
<feature type="short sequence motif" description="Important for interaction with partner proteins" evidence="3">
    <location>
        <begin position="142"/>
        <end position="147"/>
    </location>
</feature>
<feature type="region of interest" description="Disordered" evidence="5">
    <location>
        <begin position="108"/>
        <end position="147"/>
    </location>
</feature>
<comment type="subunit">
    <text evidence="3">Homotetramer.</text>
</comment>
<dbReference type="OrthoDB" id="9809878at2"/>
<dbReference type="EMBL" id="NHRY01000128">
    <property type="protein sequence ID" value="PPQ34190.1"/>
    <property type="molecule type" value="Genomic_DNA"/>
</dbReference>
<gene>
    <name evidence="6" type="ORF">CCS01_12405</name>
</gene>
<dbReference type="InterPro" id="IPR000424">
    <property type="entry name" value="Primosome_PriB/ssb"/>
</dbReference>
<evidence type="ECO:0000313" key="7">
    <source>
        <dbReference type="Proteomes" id="UP000239724"/>
    </source>
</evidence>
<keyword evidence="7" id="KW-1185">Reference proteome</keyword>
<dbReference type="PROSITE" id="PS50935">
    <property type="entry name" value="SSB"/>
    <property type="match status" value="1"/>
</dbReference>
<keyword evidence="3" id="KW-0227">DNA damage</keyword>
<proteinExistence type="inferred from homology"/>
<reference evidence="6 7" key="1">
    <citation type="journal article" date="2018" name="Arch. Microbiol.">
        <title>New insights into the metabolic potential of the phototrophic purple bacterium Rhodopila globiformis DSM 161(T) from its draft genome sequence and evidence for a vanadium-dependent nitrogenase.</title>
        <authorList>
            <person name="Imhoff J.F."/>
            <person name="Rahn T."/>
            <person name="Kunzel S."/>
            <person name="Neulinger S.C."/>
        </authorList>
    </citation>
    <scope>NUCLEOTIDE SEQUENCE [LARGE SCALE GENOMIC DNA]</scope>
    <source>
        <strain evidence="6 7">DSM 161</strain>
    </source>
</reference>
<dbReference type="GO" id="GO:0009295">
    <property type="term" value="C:nucleoid"/>
    <property type="evidence" value="ECO:0007669"/>
    <property type="project" value="TreeGrafter"/>
</dbReference>
<keyword evidence="3" id="KW-0234">DNA repair</keyword>